<accession>A0A8J8PD59</accession>
<sequence>MKRRTFILGGGTLITLSLGATATNASLQDTVAAAGDFRILSDPEPPTLATDPSTEGAESIHTWDVDFTNNDEDVTSITADYDFGTETASFDELSSDDVTVEFRQNGSLTTIDLKTRDYSGATATFEIADNTDTTAARRAKATIGTPENGLENPGDGTYTPTLTFNTASGQTETYEADFTARVNNAGAINVAKPTQDKDFTAVPDGNGNQFEIDAVDVRDDDGDDDLTGVNYEVREGDTNGTIVAQKSVNFTAQATYSPNSETIQPEDGYNVKTDQLYTLTTLGEDADGNYDSATVQDTSGNQASAIRIQDPSSNSDFTADISADEFVVENVDVRDDDGDDDLVEVYYEVHEGDVDGAIVGTKTVTFSATSRYRNNQNPEVIQSDSDYTLENDQLYTVVVQGRDIDDNTASVSVQDTTPTSNDPSAINIKFPSKNSAFSANLADNRFEIDKVTIEDDDNDSDLDEVEYEVYEGGTSGTVVATKTITLGGTASYDPSGQGNSPDETIDPGSYTIQSGQSYTLVLTARDLDSNFATFEASTTP</sequence>
<evidence type="ECO:0000256" key="1">
    <source>
        <dbReference type="SAM" id="MobiDB-lite"/>
    </source>
</evidence>
<evidence type="ECO:0000313" key="2">
    <source>
        <dbReference type="EMBL" id="TQQ81299.1"/>
    </source>
</evidence>
<dbReference type="RefSeq" id="WP_142979860.1">
    <property type="nucleotide sequence ID" value="NZ_RKLU01000003.1"/>
</dbReference>
<evidence type="ECO:0000313" key="3">
    <source>
        <dbReference type="Proteomes" id="UP000705823"/>
    </source>
</evidence>
<dbReference type="OrthoDB" id="121941at2157"/>
<proteinExistence type="predicted"/>
<feature type="compositionally biased region" description="Polar residues" evidence="1">
    <location>
        <begin position="489"/>
        <end position="502"/>
    </location>
</feature>
<keyword evidence="3" id="KW-1185">Reference proteome</keyword>
<dbReference type="AlphaFoldDB" id="A0A8J8PD59"/>
<comment type="caution">
    <text evidence="2">The sequence shown here is derived from an EMBL/GenBank/DDBJ whole genome shotgun (WGS) entry which is preliminary data.</text>
</comment>
<protein>
    <submittedName>
        <fullName evidence="2">Uncharacterized protein</fullName>
    </submittedName>
</protein>
<dbReference type="EMBL" id="RKLU01000003">
    <property type="protein sequence ID" value="TQQ81299.1"/>
    <property type="molecule type" value="Genomic_DNA"/>
</dbReference>
<feature type="region of interest" description="Disordered" evidence="1">
    <location>
        <begin position="489"/>
        <end position="508"/>
    </location>
</feature>
<gene>
    <name evidence="2" type="ORF">EGH24_09250</name>
</gene>
<name>A0A8J8PD59_9EURY</name>
<dbReference type="Proteomes" id="UP000705823">
    <property type="component" value="Unassembled WGS sequence"/>
</dbReference>
<organism evidence="2 3">
    <name type="scientific">Halonotius terrestris</name>
    <dbReference type="NCBI Taxonomy" id="2487750"/>
    <lineage>
        <taxon>Archaea</taxon>
        <taxon>Methanobacteriati</taxon>
        <taxon>Methanobacteriota</taxon>
        <taxon>Stenosarchaea group</taxon>
        <taxon>Halobacteria</taxon>
        <taxon>Halobacteriales</taxon>
        <taxon>Haloferacaceae</taxon>
        <taxon>Halonotius</taxon>
    </lineage>
</organism>
<reference evidence="2" key="1">
    <citation type="submission" date="2019-02" db="EMBL/GenBank/DDBJ databases">
        <title>Halonotius sp. a new haloarchaeum isolated from saline soil.</title>
        <authorList>
            <person name="Duran-Viseras A."/>
            <person name="Sanchez-Porro C."/>
            <person name="Ventosa A."/>
        </authorList>
    </citation>
    <scope>NUCLEOTIDE SEQUENCE</scope>
    <source>
        <strain evidence="2">F15B</strain>
    </source>
</reference>